<dbReference type="AlphaFoldDB" id="A0ABD1QH21"/>
<sequence length="145" mass="16480">MIWEREIGKIIIGTEIQASSRDRIKVPTRVNQVIPLSNALSVGRIIVLIATLARTPAIGVESQATTCRNVGQSQQRTEVGTEKRKEFEMTEDKALMFKGPICVPKDEDLRNKILFEAHSAPYTVHPGGTKMYKDLRNTFWWRNLK</sequence>
<name>A0ABD1QH21_9LAMI</name>
<evidence type="ECO:0000313" key="3">
    <source>
        <dbReference type="Proteomes" id="UP001604336"/>
    </source>
</evidence>
<dbReference type="Pfam" id="PF17921">
    <property type="entry name" value="Integrase_H2C2"/>
    <property type="match status" value="1"/>
</dbReference>
<organism evidence="2 3">
    <name type="scientific">Abeliophyllum distichum</name>
    <dbReference type="NCBI Taxonomy" id="126358"/>
    <lineage>
        <taxon>Eukaryota</taxon>
        <taxon>Viridiplantae</taxon>
        <taxon>Streptophyta</taxon>
        <taxon>Embryophyta</taxon>
        <taxon>Tracheophyta</taxon>
        <taxon>Spermatophyta</taxon>
        <taxon>Magnoliopsida</taxon>
        <taxon>eudicotyledons</taxon>
        <taxon>Gunneridae</taxon>
        <taxon>Pentapetalae</taxon>
        <taxon>asterids</taxon>
        <taxon>lamiids</taxon>
        <taxon>Lamiales</taxon>
        <taxon>Oleaceae</taxon>
        <taxon>Forsythieae</taxon>
        <taxon>Abeliophyllum</taxon>
    </lineage>
</organism>
<dbReference type="EMBL" id="JBFOLK010000011">
    <property type="protein sequence ID" value="KAL2475525.1"/>
    <property type="molecule type" value="Genomic_DNA"/>
</dbReference>
<keyword evidence="3" id="KW-1185">Reference proteome</keyword>
<evidence type="ECO:0000313" key="2">
    <source>
        <dbReference type="EMBL" id="KAL2475525.1"/>
    </source>
</evidence>
<dbReference type="InterPro" id="IPR041588">
    <property type="entry name" value="Integrase_H2C2"/>
</dbReference>
<feature type="domain" description="Integrase zinc-binding" evidence="1">
    <location>
        <begin position="106"/>
        <end position="144"/>
    </location>
</feature>
<gene>
    <name evidence="2" type="ORF">Adt_36261</name>
</gene>
<accession>A0ABD1QH21</accession>
<comment type="caution">
    <text evidence="2">The sequence shown here is derived from an EMBL/GenBank/DDBJ whole genome shotgun (WGS) entry which is preliminary data.</text>
</comment>
<protein>
    <submittedName>
        <fullName evidence="2">Pol protein</fullName>
    </submittedName>
</protein>
<proteinExistence type="predicted"/>
<reference evidence="3" key="1">
    <citation type="submission" date="2024-07" db="EMBL/GenBank/DDBJ databases">
        <title>Two chromosome-level genome assemblies of Korean endemic species Abeliophyllum distichum and Forsythia ovata (Oleaceae).</title>
        <authorList>
            <person name="Jang H."/>
        </authorList>
    </citation>
    <scope>NUCLEOTIDE SEQUENCE [LARGE SCALE GENOMIC DNA]</scope>
</reference>
<dbReference type="Proteomes" id="UP001604336">
    <property type="component" value="Unassembled WGS sequence"/>
</dbReference>
<evidence type="ECO:0000259" key="1">
    <source>
        <dbReference type="Pfam" id="PF17921"/>
    </source>
</evidence>
<dbReference type="Gene3D" id="1.10.340.70">
    <property type="match status" value="1"/>
</dbReference>